<feature type="transmembrane region" description="Helical" evidence="2">
    <location>
        <begin position="744"/>
        <end position="769"/>
    </location>
</feature>
<feature type="region of interest" description="Disordered" evidence="1">
    <location>
        <begin position="1"/>
        <end position="24"/>
    </location>
</feature>
<evidence type="ECO:0000256" key="2">
    <source>
        <dbReference type="SAM" id="Phobius"/>
    </source>
</evidence>
<dbReference type="AlphaFoldDB" id="A0A499V9C2"/>
<evidence type="ECO:0000256" key="1">
    <source>
        <dbReference type="SAM" id="MobiDB-lite"/>
    </source>
</evidence>
<feature type="compositionally biased region" description="Low complexity" evidence="1">
    <location>
        <begin position="9"/>
        <end position="19"/>
    </location>
</feature>
<feature type="transmembrane region" description="Helical" evidence="2">
    <location>
        <begin position="796"/>
        <end position="820"/>
    </location>
</feature>
<organism evidence="3">
    <name type="scientific">Streptomyces avermitilis</name>
    <dbReference type="NCBI Taxonomy" id="33903"/>
    <lineage>
        <taxon>Bacteria</taxon>
        <taxon>Bacillati</taxon>
        <taxon>Actinomycetota</taxon>
        <taxon>Actinomycetes</taxon>
        <taxon>Kitasatosporales</taxon>
        <taxon>Streptomycetaceae</taxon>
        <taxon>Streptomyces</taxon>
    </lineage>
</organism>
<feature type="transmembrane region" description="Helical" evidence="2">
    <location>
        <begin position="901"/>
        <end position="922"/>
    </location>
</feature>
<name>A0A499V9C2_STRAX</name>
<feature type="transmembrane region" description="Helical" evidence="2">
    <location>
        <begin position="832"/>
        <end position="853"/>
    </location>
</feature>
<feature type="transmembrane region" description="Helical" evidence="2">
    <location>
        <begin position="717"/>
        <end position="738"/>
    </location>
</feature>
<proteinExistence type="predicted"/>
<dbReference type="OMA" id="GWTRLHI"/>
<gene>
    <name evidence="3" type="ORF">SAVMC3_37140</name>
</gene>
<sequence length="1063" mass="117712">MSGFDITGPEDPAGAPDGAPGEREARVNLPGAVDAAVTHQPDWAVDSVYMAKEISFVDRRVMVNETPAPAPDPSGSPAPADGPAFRKALARVLLGKLTSTLDETHWLDHKLVELTAIVEDVDGYPAAGHRSLWRRRGRYATRPLTQVLARPETDLILLQGAPGAGKSVAMWQHAVEGLRQIVSGRNPDLPLPIYVNLRELRAKPDEINTDVLRKYIAQQTGPRGSIEIASYFAHCFTEDLRRRRVTLLLDSFDEIPAVLGSATVDKAVSPYVQTVIELVGGGGRCVVASREYKGPRAAGWTRLHILGLSSEQQESFLRGLGLGREDIGLVQPLLTDPRHGFVTELQNPLSLKLLASYVEARHTLPERPSAVFEEYVSQRLHAAVETARDTGELRRVEDFLARFAFRLTSTDGGLSVSEREYGEEIVREAGDDAAVRELLLRVVPASRLLVSAPEGRHAGRRVFFGHRRVQQYFASRHVASRPSAVAPFELVTNGRWRETAVTVLQDGSPEITGPLMAELAGVLTAEWGRYRAMEEASRREYVPIAEEFTWSSYGELVGEEGANPPPLLTPFAWSPMAVHCLELLTAAYHGQSQWPRAEIEGLVQALVDAAWRRGSVSDRKFAVDCLPLLPEPVRERYIDRAFAGGSGWIRTTALRDCATLPALTPGIRRSIRRLLITMLSERSLATESHAVDVDLRRLHGDDDLVRVRRIISWSPKAVAVICVLHALVAMAAPGAYWWRLRDQLLWWYAVPLFFFWWFQSTQPLSYGVGKSRTRLFFERVVNRTVGVEMDVLETDVLLGSLVMIAGLQAALQVALGFYEITEGHTTWGLLEITLYAPLSVCALLWGPSLLYAVRQGRSSRELSAIRLVLVVPDTMRLPDHPARALSRQTWARFAWDSLWGLLKMAVFTSPVWGTFALLYYAGGHTGHILALVLLGLLTGYFPLVVVIGLVREFRAHRRVQRAVLRGSRGGAAFVEAMFSLRDTGEAAEYVRRIRGIPGMDAEKLDRQAVRASIAYLQNRPGAKPSDPAPAGFAVTAPRRPAAWRADDALLDELGRLDEHLRAR</sequence>
<feature type="transmembrane region" description="Helical" evidence="2">
    <location>
        <begin position="928"/>
        <end position="950"/>
    </location>
</feature>
<keyword evidence="2" id="KW-0472">Membrane</keyword>
<dbReference type="RefSeq" id="WP_010984650.1">
    <property type="nucleotide sequence ID" value="NZ_BAABTN010000136.1"/>
</dbReference>
<dbReference type="InterPro" id="IPR027417">
    <property type="entry name" value="P-loop_NTPase"/>
</dbReference>
<keyword evidence="2" id="KW-0812">Transmembrane</keyword>
<keyword evidence="2" id="KW-1133">Transmembrane helix</keyword>
<evidence type="ECO:0000313" key="3">
    <source>
        <dbReference type="EMBL" id="BBJ51085.1"/>
    </source>
</evidence>
<accession>A0A499V9C2</accession>
<dbReference type="Gene3D" id="3.40.50.300">
    <property type="entry name" value="P-loop containing nucleotide triphosphate hydrolases"/>
    <property type="match status" value="1"/>
</dbReference>
<dbReference type="GeneID" id="41540294"/>
<evidence type="ECO:0008006" key="4">
    <source>
        <dbReference type="Google" id="ProtNLM"/>
    </source>
</evidence>
<protein>
    <recommendedName>
        <fullName evidence="4">NACHT domain-containing protein</fullName>
    </recommendedName>
</protein>
<reference evidence="3" key="1">
    <citation type="submission" date="2019-04" db="EMBL/GenBank/DDBJ databases">
        <title>Draft genome sequences of Streptomyces avermitilis MC3.</title>
        <authorList>
            <person name="Komaki H."/>
            <person name="Tamura T."/>
            <person name="Hosoyama A."/>
        </authorList>
    </citation>
    <scope>NUCLEOTIDE SEQUENCE</scope>
    <source>
        <strain evidence="3">MC3</strain>
    </source>
</reference>
<dbReference type="EMBL" id="AP019621">
    <property type="protein sequence ID" value="BBJ51085.1"/>
    <property type="molecule type" value="Genomic_DNA"/>
</dbReference>